<dbReference type="RefSeq" id="WP_090550548.1">
    <property type="nucleotide sequence ID" value="NZ_FNSR01000002.1"/>
</dbReference>
<dbReference type="AlphaFoldDB" id="A0A1H7NUC6"/>
<dbReference type="GO" id="GO:0016020">
    <property type="term" value="C:membrane"/>
    <property type="evidence" value="ECO:0007669"/>
    <property type="project" value="InterPro"/>
</dbReference>
<dbReference type="STRING" id="416943.SAMN05445871_5195"/>
<feature type="transmembrane region" description="Helical" evidence="1">
    <location>
        <begin position="97"/>
        <end position="117"/>
    </location>
</feature>
<keyword evidence="3" id="KW-1185">Reference proteome</keyword>
<dbReference type="GO" id="GO:0010468">
    <property type="term" value="P:regulation of gene expression"/>
    <property type="evidence" value="ECO:0007669"/>
    <property type="project" value="InterPro"/>
</dbReference>
<keyword evidence="1" id="KW-0472">Membrane</keyword>
<feature type="transmembrane region" description="Helical" evidence="1">
    <location>
        <begin position="187"/>
        <end position="211"/>
    </location>
</feature>
<dbReference type="PIRSF" id="PIRSF038991">
    <property type="entry name" value="Protein_AbrB"/>
    <property type="match status" value="1"/>
</dbReference>
<gene>
    <name evidence="2" type="ORF">SAMN05192542_10663</name>
</gene>
<dbReference type="PANTHER" id="PTHR38457:SF1">
    <property type="entry name" value="REGULATOR ABRB-RELATED"/>
    <property type="match status" value="1"/>
</dbReference>
<evidence type="ECO:0008006" key="4">
    <source>
        <dbReference type="Google" id="ProtNLM"/>
    </source>
</evidence>
<feature type="transmembrane region" description="Helical" evidence="1">
    <location>
        <begin position="71"/>
        <end position="90"/>
    </location>
</feature>
<dbReference type="PANTHER" id="PTHR38457">
    <property type="entry name" value="REGULATOR ABRB-RELATED"/>
    <property type="match status" value="1"/>
</dbReference>
<evidence type="ECO:0000256" key="1">
    <source>
        <dbReference type="SAM" id="Phobius"/>
    </source>
</evidence>
<sequence length="376" mass="38576">MTAPPLPAPSRWIGGNAPAAQWAVLIGLSIVVSALLAATGMPAALLLGPMLSAIAVSVNGARLSVPRRTSLPVQALLGCMIAKLLPAAIVGQVGAHWPLFAFGVVSVIVVSGLLGWLLMRLRVLPGTTALWGLSPGAATVMILMAEANGADAQMVAVLQYLRVLIVAAVASTAAAFIGAGAHHASHALAWFAPVAWGPFAATLALAVAGGIAGRFVRLSAGPLLVPLVAGVVLTHAGWITIELPRWLLAVAYALVGWRIGLQFTPQLLRHAARALPRLAACSVALVAACGALAALLVATLHIDPLTAWLATSPGGADSVAIIAASTNVDVPFVMAMQMMRFIVVLFAAPPLARLLVRYAPAPQQPNEACQDIPTPR</sequence>
<feature type="transmembrane region" description="Helical" evidence="1">
    <location>
        <begin position="223"/>
        <end position="241"/>
    </location>
</feature>
<dbReference type="OrthoDB" id="9809910at2"/>
<evidence type="ECO:0000313" key="3">
    <source>
        <dbReference type="Proteomes" id="UP000199120"/>
    </source>
</evidence>
<dbReference type="EMBL" id="FOAJ01000006">
    <property type="protein sequence ID" value="SEL26497.1"/>
    <property type="molecule type" value="Genomic_DNA"/>
</dbReference>
<dbReference type="Proteomes" id="UP000199120">
    <property type="component" value="Unassembled WGS sequence"/>
</dbReference>
<feature type="transmembrane region" description="Helical" evidence="1">
    <location>
        <begin position="20"/>
        <end position="38"/>
    </location>
</feature>
<dbReference type="Pfam" id="PF05145">
    <property type="entry name" value="AbrB"/>
    <property type="match status" value="1"/>
</dbReference>
<feature type="transmembrane region" description="Helical" evidence="1">
    <location>
        <begin position="338"/>
        <end position="356"/>
    </location>
</feature>
<keyword evidence="1" id="KW-0812">Transmembrane</keyword>
<keyword evidence="1" id="KW-1133">Transmembrane helix</keyword>
<proteinExistence type="predicted"/>
<name>A0A1H7NUC6_9BURK</name>
<feature type="transmembrane region" description="Helical" evidence="1">
    <location>
        <begin position="160"/>
        <end position="181"/>
    </location>
</feature>
<dbReference type="InterPro" id="IPR017516">
    <property type="entry name" value="AbrB_dup"/>
</dbReference>
<evidence type="ECO:0000313" key="2">
    <source>
        <dbReference type="EMBL" id="SEL26497.1"/>
    </source>
</evidence>
<feature type="transmembrane region" description="Helical" evidence="1">
    <location>
        <begin position="45"/>
        <end position="65"/>
    </location>
</feature>
<reference evidence="3" key="1">
    <citation type="submission" date="2016-10" db="EMBL/GenBank/DDBJ databases">
        <authorList>
            <person name="Varghese N."/>
            <person name="Submissions S."/>
        </authorList>
    </citation>
    <scope>NUCLEOTIDE SEQUENCE [LARGE SCALE GENOMIC DNA]</scope>
    <source>
        <strain evidence="3">LMG 26416</strain>
    </source>
</reference>
<dbReference type="NCBIfam" id="TIGR03082">
    <property type="entry name" value="Gneg_AbrB_dup"/>
    <property type="match status" value="2"/>
</dbReference>
<organism evidence="2 3">
    <name type="scientific">Paraburkholderia caballeronis</name>
    <dbReference type="NCBI Taxonomy" id="416943"/>
    <lineage>
        <taxon>Bacteria</taxon>
        <taxon>Pseudomonadati</taxon>
        <taxon>Pseudomonadota</taxon>
        <taxon>Betaproteobacteria</taxon>
        <taxon>Burkholderiales</taxon>
        <taxon>Burkholderiaceae</taxon>
        <taxon>Paraburkholderia</taxon>
    </lineage>
</organism>
<feature type="transmembrane region" description="Helical" evidence="1">
    <location>
        <begin position="129"/>
        <end position="148"/>
    </location>
</feature>
<dbReference type="InterPro" id="IPR007820">
    <property type="entry name" value="AbrB_fam"/>
</dbReference>
<accession>A0A1H7NUC6</accession>
<protein>
    <recommendedName>
        <fullName evidence="4">Ammonia monooxygenase</fullName>
    </recommendedName>
</protein>
<feature type="transmembrane region" description="Helical" evidence="1">
    <location>
        <begin position="247"/>
        <end position="268"/>
    </location>
</feature>
<feature type="transmembrane region" description="Helical" evidence="1">
    <location>
        <begin position="280"/>
        <end position="302"/>
    </location>
</feature>